<dbReference type="Pfam" id="PF05210">
    <property type="entry name" value="Sprouty"/>
    <property type="match status" value="1"/>
</dbReference>
<dbReference type="PANTHER" id="PTHR11202">
    <property type="entry name" value="SPROUTY-RELATED, EVH1 DOMAIN-CONTAINING PROTEIN FAMILY MEMBER"/>
    <property type="match status" value="1"/>
</dbReference>
<gene>
    <name evidence="4" type="primary">LOC106472781</name>
</gene>
<evidence type="ECO:0000256" key="1">
    <source>
        <dbReference type="SAM" id="MobiDB-lite"/>
    </source>
</evidence>
<name>A0ABM1BUG8_LIMPO</name>
<dbReference type="SMART" id="SM00461">
    <property type="entry name" value="WH1"/>
    <property type="match status" value="1"/>
</dbReference>
<proteinExistence type="predicted"/>
<feature type="region of interest" description="Disordered" evidence="1">
    <location>
        <begin position="152"/>
        <end position="194"/>
    </location>
</feature>
<dbReference type="InterPro" id="IPR007875">
    <property type="entry name" value="Sprouty"/>
</dbReference>
<feature type="compositionally biased region" description="Basic residues" evidence="1">
    <location>
        <begin position="320"/>
        <end position="329"/>
    </location>
</feature>
<dbReference type="Gene3D" id="2.30.29.30">
    <property type="entry name" value="Pleckstrin-homology domain (PH domain)/Phosphotyrosine-binding domain (PTB)"/>
    <property type="match status" value="1"/>
</dbReference>
<dbReference type="PANTHER" id="PTHR11202:SF3">
    <property type="entry name" value="SPROUTY-RELATED PROTEIN WITH EVH-1 DOMAIN, ISOFORM C"/>
    <property type="match status" value="1"/>
</dbReference>
<feature type="compositionally biased region" description="Gly residues" evidence="1">
    <location>
        <begin position="225"/>
        <end position="234"/>
    </location>
</feature>
<keyword evidence="3" id="KW-1185">Reference proteome</keyword>
<feature type="compositionally biased region" description="Polar residues" evidence="1">
    <location>
        <begin position="169"/>
        <end position="189"/>
    </location>
</feature>
<feature type="compositionally biased region" description="Low complexity" evidence="1">
    <location>
        <begin position="152"/>
        <end position="163"/>
    </location>
</feature>
<evidence type="ECO:0000313" key="3">
    <source>
        <dbReference type="Proteomes" id="UP000694941"/>
    </source>
</evidence>
<dbReference type="InterPro" id="IPR011993">
    <property type="entry name" value="PH-like_dom_sf"/>
</dbReference>
<dbReference type="PROSITE" id="PS51227">
    <property type="entry name" value="SPR"/>
    <property type="match status" value="1"/>
</dbReference>
<evidence type="ECO:0000259" key="2">
    <source>
        <dbReference type="PROSITE" id="PS50229"/>
    </source>
</evidence>
<dbReference type="RefSeq" id="XP_013788892.1">
    <property type="nucleotide sequence ID" value="XM_013933438.2"/>
</dbReference>
<feature type="region of interest" description="Disordered" evidence="1">
    <location>
        <begin position="208"/>
        <end position="239"/>
    </location>
</feature>
<dbReference type="Proteomes" id="UP000694941">
    <property type="component" value="Unplaced"/>
</dbReference>
<evidence type="ECO:0000313" key="4">
    <source>
        <dbReference type="RefSeq" id="XP_013788892.1"/>
    </source>
</evidence>
<feature type="region of interest" description="Disordered" evidence="1">
    <location>
        <begin position="308"/>
        <end position="333"/>
    </location>
</feature>
<feature type="compositionally biased region" description="Low complexity" evidence="1">
    <location>
        <begin position="208"/>
        <end position="222"/>
    </location>
</feature>
<sequence length="450" mass="50019">MTEGSFDDGNYLVRVRAQVMTRDDIQGGWFPMGGGGLSNVSVCKRLVPIEDESKHEYFIYGKRISDQSVVLSCIIRKDFQYNKVMPTFHHWRTGDNRFGLTFQTAADARAFDKGVRMAVEDLDGAHGSGLCCDPDVGNEDVFMTLELPMDSLSSSGSSTTSGSIAGHVQPSSTNPSIPGDLLSTSSSPYTHPHANYHHLHRMHFMRSSRIPPGPSNSSSINGVGTSSGGKGSANGPGEEVINRARTSNDLGTQDIDKIEVLSGESYSYVQFAKDKSSRFDHEYSYPVMDPLKLNKQDCVSACSYKKPQFSGKQPSLLPTKNKKKHHKRELQRQSPAEWSQCRYCREMFDEEKNYQGSCEYAFDPVLTCINASTCMSCAQCMLYHCVSDVEGEVNEHTCSCNTSDDQCCQRWIGLALLSFLIPCLWCYLPLRACHHCGLRCHLYGGRHRAT</sequence>
<accession>A0ABM1BUG8</accession>
<dbReference type="CDD" id="cd10574">
    <property type="entry name" value="EVH1_SPRED-like"/>
    <property type="match status" value="1"/>
</dbReference>
<dbReference type="SUPFAM" id="SSF50729">
    <property type="entry name" value="PH domain-like"/>
    <property type="match status" value="1"/>
</dbReference>
<feature type="domain" description="WH1" evidence="2">
    <location>
        <begin position="4"/>
        <end position="122"/>
    </location>
</feature>
<dbReference type="PROSITE" id="PS50229">
    <property type="entry name" value="WH1"/>
    <property type="match status" value="1"/>
</dbReference>
<protein>
    <submittedName>
        <fullName evidence="4">Sprouty-related, EVH1 domain-containing protein 2-like isoform X1</fullName>
    </submittedName>
</protein>
<dbReference type="InterPro" id="IPR041937">
    <property type="entry name" value="SPRE_EVH1"/>
</dbReference>
<dbReference type="InterPro" id="IPR000697">
    <property type="entry name" value="WH1/EVH1_dom"/>
</dbReference>
<reference evidence="4" key="1">
    <citation type="submission" date="2025-08" db="UniProtKB">
        <authorList>
            <consortium name="RefSeq"/>
        </authorList>
    </citation>
    <scope>IDENTIFICATION</scope>
    <source>
        <tissue evidence="4">Muscle</tissue>
    </source>
</reference>
<organism evidence="3 4">
    <name type="scientific">Limulus polyphemus</name>
    <name type="common">Atlantic horseshoe crab</name>
    <dbReference type="NCBI Taxonomy" id="6850"/>
    <lineage>
        <taxon>Eukaryota</taxon>
        <taxon>Metazoa</taxon>
        <taxon>Ecdysozoa</taxon>
        <taxon>Arthropoda</taxon>
        <taxon>Chelicerata</taxon>
        <taxon>Merostomata</taxon>
        <taxon>Xiphosura</taxon>
        <taxon>Limulidae</taxon>
        <taxon>Limulus</taxon>
    </lineage>
</organism>
<dbReference type="GeneID" id="106472781"/>
<dbReference type="Pfam" id="PF00568">
    <property type="entry name" value="WH1"/>
    <property type="match status" value="1"/>
</dbReference>